<name>A0A0E9SH60_ANGAN</name>
<reference evidence="1" key="2">
    <citation type="journal article" date="2015" name="Fish Shellfish Immunol.">
        <title>Early steps in the European eel (Anguilla anguilla)-Vibrio vulnificus interaction in the gills: Role of the RtxA13 toxin.</title>
        <authorList>
            <person name="Callol A."/>
            <person name="Pajuelo D."/>
            <person name="Ebbesson L."/>
            <person name="Teles M."/>
            <person name="MacKenzie S."/>
            <person name="Amaro C."/>
        </authorList>
    </citation>
    <scope>NUCLEOTIDE SEQUENCE</scope>
</reference>
<sequence length="21" mass="2486">MVIHKGLGRAYMMPSHHYDNQ</sequence>
<dbReference type="AlphaFoldDB" id="A0A0E9SH60"/>
<proteinExistence type="predicted"/>
<reference evidence="1" key="1">
    <citation type="submission" date="2014-11" db="EMBL/GenBank/DDBJ databases">
        <authorList>
            <person name="Amaro Gonzalez C."/>
        </authorList>
    </citation>
    <scope>NUCLEOTIDE SEQUENCE</scope>
</reference>
<accession>A0A0E9SH60</accession>
<protein>
    <submittedName>
        <fullName evidence="1">Uncharacterized protein</fullName>
    </submittedName>
</protein>
<dbReference type="EMBL" id="GBXM01068759">
    <property type="protein sequence ID" value="JAH39818.1"/>
    <property type="molecule type" value="Transcribed_RNA"/>
</dbReference>
<organism evidence="1">
    <name type="scientific">Anguilla anguilla</name>
    <name type="common">European freshwater eel</name>
    <name type="synonym">Muraena anguilla</name>
    <dbReference type="NCBI Taxonomy" id="7936"/>
    <lineage>
        <taxon>Eukaryota</taxon>
        <taxon>Metazoa</taxon>
        <taxon>Chordata</taxon>
        <taxon>Craniata</taxon>
        <taxon>Vertebrata</taxon>
        <taxon>Euteleostomi</taxon>
        <taxon>Actinopterygii</taxon>
        <taxon>Neopterygii</taxon>
        <taxon>Teleostei</taxon>
        <taxon>Anguilliformes</taxon>
        <taxon>Anguillidae</taxon>
        <taxon>Anguilla</taxon>
    </lineage>
</organism>
<evidence type="ECO:0000313" key="1">
    <source>
        <dbReference type="EMBL" id="JAH39818.1"/>
    </source>
</evidence>